<accession>A0A830FRS1</accession>
<name>A0A830FRS1_HALAR</name>
<comment type="caution">
    <text evidence="1">The sequence shown here is derived from an EMBL/GenBank/DDBJ whole genome shotgun (WGS) entry which is preliminary data.</text>
</comment>
<organism evidence="1 2">
    <name type="scientific">Haloarcula argentinensis</name>
    <dbReference type="NCBI Taxonomy" id="43776"/>
    <lineage>
        <taxon>Archaea</taxon>
        <taxon>Methanobacteriati</taxon>
        <taxon>Methanobacteriota</taxon>
        <taxon>Stenosarchaea group</taxon>
        <taxon>Halobacteria</taxon>
        <taxon>Halobacteriales</taxon>
        <taxon>Haloarculaceae</taxon>
        <taxon>Haloarcula</taxon>
    </lineage>
</organism>
<protein>
    <submittedName>
        <fullName evidence="1">Uncharacterized protein</fullName>
    </submittedName>
</protein>
<dbReference type="InterPro" id="IPR038128">
    <property type="entry name" value="Gamma_PGA_hydro_sf"/>
</dbReference>
<dbReference type="Proteomes" id="UP000656367">
    <property type="component" value="Unassembled WGS sequence"/>
</dbReference>
<evidence type="ECO:0000313" key="2">
    <source>
        <dbReference type="Proteomes" id="UP000656367"/>
    </source>
</evidence>
<dbReference type="EMBL" id="BMON01000008">
    <property type="protein sequence ID" value="GGM51883.1"/>
    <property type="molecule type" value="Genomic_DNA"/>
</dbReference>
<dbReference type="Gene3D" id="3.40.630.100">
    <property type="entry name" value="Poly-gamma-glutamate hydrolase, zinc-binding motif"/>
    <property type="match status" value="1"/>
</dbReference>
<gene>
    <name evidence="1" type="ORF">GCM10009006_36320</name>
</gene>
<sequence>MTHNTQSVRACDADSASSACNTMNGITISQSVASEMEIAEGQQVVLSNPNASPQRVGTGRYIAAYRVVDVTDSGDTSVQLGTEGHQYISDEGCFEAEIRNQVANNTLTVSEARRCNEFTETFHIDDYTSDILVMAYHSGDIEANTAESADWFHKKCRQHVANTDAYTARGYGKENFGC</sequence>
<proteinExistence type="predicted"/>
<evidence type="ECO:0000313" key="1">
    <source>
        <dbReference type="EMBL" id="GGM51883.1"/>
    </source>
</evidence>
<reference evidence="1" key="1">
    <citation type="journal article" date="2014" name="Int. J. Syst. Evol. Microbiol.">
        <title>Complete genome sequence of Corynebacterium casei LMG S-19264T (=DSM 44701T), isolated from a smear-ripened cheese.</title>
        <authorList>
            <consortium name="US DOE Joint Genome Institute (JGI-PGF)"/>
            <person name="Walter F."/>
            <person name="Albersmeier A."/>
            <person name="Kalinowski J."/>
            <person name="Ruckert C."/>
        </authorList>
    </citation>
    <scope>NUCLEOTIDE SEQUENCE</scope>
    <source>
        <strain evidence="1">JCM 15759</strain>
    </source>
</reference>
<reference evidence="1" key="2">
    <citation type="submission" date="2020-09" db="EMBL/GenBank/DDBJ databases">
        <authorList>
            <person name="Sun Q."/>
            <person name="Ohkuma M."/>
        </authorList>
    </citation>
    <scope>NUCLEOTIDE SEQUENCE</scope>
    <source>
        <strain evidence="1">JCM 15759</strain>
    </source>
</reference>
<dbReference type="AlphaFoldDB" id="A0A830FRS1"/>